<organism evidence="2 3">
    <name type="scientific">Bugula neritina</name>
    <name type="common">Brown bryozoan</name>
    <name type="synonym">Sertularia neritina</name>
    <dbReference type="NCBI Taxonomy" id="10212"/>
    <lineage>
        <taxon>Eukaryota</taxon>
        <taxon>Metazoa</taxon>
        <taxon>Spiralia</taxon>
        <taxon>Lophotrochozoa</taxon>
        <taxon>Bryozoa</taxon>
        <taxon>Gymnolaemata</taxon>
        <taxon>Cheilostomatida</taxon>
        <taxon>Flustrina</taxon>
        <taxon>Buguloidea</taxon>
        <taxon>Bugulidae</taxon>
        <taxon>Bugula</taxon>
    </lineage>
</organism>
<gene>
    <name evidence="2" type="ORF">EB796_016470</name>
</gene>
<feature type="region of interest" description="Disordered" evidence="1">
    <location>
        <begin position="19"/>
        <end position="60"/>
    </location>
</feature>
<comment type="caution">
    <text evidence="2">The sequence shown here is derived from an EMBL/GenBank/DDBJ whole genome shotgun (WGS) entry which is preliminary data.</text>
</comment>
<proteinExistence type="predicted"/>
<feature type="compositionally biased region" description="Basic and acidic residues" evidence="1">
    <location>
        <begin position="23"/>
        <end position="39"/>
    </location>
</feature>
<keyword evidence="3" id="KW-1185">Reference proteome</keyword>
<accession>A0A7J7JHY9</accession>
<evidence type="ECO:0000256" key="1">
    <source>
        <dbReference type="SAM" id="MobiDB-lite"/>
    </source>
</evidence>
<evidence type="ECO:0000313" key="2">
    <source>
        <dbReference type="EMBL" id="KAF6025224.1"/>
    </source>
</evidence>
<feature type="region of interest" description="Disordered" evidence="1">
    <location>
        <begin position="74"/>
        <end position="94"/>
    </location>
</feature>
<sequence>MCWSLMNVNFVSAAQRSSGKTLSIERGREGVEINPERQRAARNTSATLSSRRKSASSRKETADCCSFYRLPSASSSKPLVTSTATAGPLTSQSGVKVEAEGRVGRRLPLLHRKKLSLRCHWRLLQL</sequence>
<name>A0A7J7JHY9_BUGNE</name>
<dbReference type="AlphaFoldDB" id="A0A7J7JHY9"/>
<dbReference type="EMBL" id="VXIV02002484">
    <property type="protein sequence ID" value="KAF6025224.1"/>
    <property type="molecule type" value="Genomic_DNA"/>
</dbReference>
<dbReference type="Proteomes" id="UP000593567">
    <property type="component" value="Unassembled WGS sequence"/>
</dbReference>
<protein>
    <submittedName>
        <fullName evidence="2">Uncharacterized protein</fullName>
    </submittedName>
</protein>
<reference evidence="2" key="1">
    <citation type="submission" date="2020-06" db="EMBL/GenBank/DDBJ databases">
        <title>Draft genome of Bugula neritina, a colonial animal packing powerful symbionts and potential medicines.</title>
        <authorList>
            <person name="Rayko M."/>
        </authorList>
    </citation>
    <scope>NUCLEOTIDE SEQUENCE [LARGE SCALE GENOMIC DNA]</scope>
    <source>
        <strain evidence="2">Kwan_BN1</strain>
    </source>
</reference>
<evidence type="ECO:0000313" key="3">
    <source>
        <dbReference type="Proteomes" id="UP000593567"/>
    </source>
</evidence>